<dbReference type="Proteomes" id="UP000027982">
    <property type="component" value="Chromosome"/>
</dbReference>
<dbReference type="InterPro" id="IPR050312">
    <property type="entry name" value="IolE/XylAMocC-like"/>
</dbReference>
<protein>
    <submittedName>
        <fullName evidence="2">Xylose isomerase domain protein TIM barrel</fullName>
    </submittedName>
</protein>
<dbReference type="Pfam" id="PF01261">
    <property type="entry name" value="AP_endonuc_2"/>
    <property type="match status" value="1"/>
</dbReference>
<dbReference type="AlphaFoldDB" id="A0A068NNC4"/>
<dbReference type="PANTHER" id="PTHR12110">
    <property type="entry name" value="HYDROXYPYRUVATE ISOMERASE"/>
    <property type="match status" value="1"/>
</dbReference>
<dbReference type="GO" id="GO:0016853">
    <property type="term" value="F:isomerase activity"/>
    <property type="evidence" value="ECO:0007669"/>
    <property type="project" value="UniProtKB-KW"/>
</dbReference>
<evidence type="ECO:0000313" key="2">
    <source>
        <dbReference type="EMBL" id="AIE84907.1"/>
    </source>
</evidence>
<dbReference type="KEGG" id="fgi:OP10G_1539"/>
<dbReference type="InterPro" id="IPR036237">
    <property type="entry name" value="Xyl_isomerase-like_sf"/>
</dbReference>
<accession>A0A068NNC4</accession>
<reference evidence="2 3" key="1">
    <citation type="journal article" date="2014" name="PLoS ONE">
        <title>The first complete genome sequence of the class fimbriimonadia in the phylum armatimonadetes.</title>
        <authorList>
            <person name="Hu Z.Y."/>
            <person name="Wang Y.Z."/>
            <person name="Im W.T."/>
            <person name="Wang S.Y."/>
            <person name="Zhao G.P."/>
            <person name="Zheng H.J."/>
            <person name="Quan Z.X."/>
        </authorList>
    </citation>
    <scope>NUCLEOTIDE SEQUENCE [LARGE SCALE GENOMIC DNA]</scope>
    <source>
        <strain evidence="2">Gsoil 348</strain>
    </source>
</reference>
<gene>
    <name evidence="2" type="ORF">OP10G_1539</name>
</gene>
<dbReference type="InterPro" id="IPR013022">
    <property type="entry name" value="Xyl_isomerase-like_TIM-brl"/>
</dbReference>
<evidence type="ECO:0000313" key="3">
    <source>
        <dbReference type="Proteomes" id="UP000027982"/>
    </source>
</evidence>
<sequence>MLAGVIKTLSAGNIGVRTENLDAGLAAAKLGGYEGLEFNISEIADMGAEVARGKFDAADIVPAVFGVPVDWRGEESKWQESLKGLPRLAKAASELGCTRCATWIMPADNDRPFDENLKFHVDRFHPIAEILGEHGVSIGLEFVGPKTLRDRFTHPFIYTAEGMLEMGRQIGPNVGLLLDSFHWYTSHGTIDDLKKLRPEQIVYVHLNDAAEGRTEDEQIDGDRRLPAASGVIDIAGFLKTLDEIGFAGPVACEPFYPPLNDLPSDEVRLKTVKQAVDKAFAQAGL</sequence>
<evidence type="ECO:0000259" key="1">
    <source>
        <dbReference type="Pfam" id="PF01261"/>
    </source>
</evidence>
<dbReference type="eggNOG" id="COG1082">
    <property type="taxonomic scope" value="Bacteria"/>
</dbReference>
<dbReference type="HOGENOM" id="CLU_035063_3_0_0"/>
<dbReference type="Gene3D" id="3.20.20.150">
    <property type="entry name" value="Divalent-metal-dependent TIM barrel enzymes"/>
    <property type="match status" value="1"/>
</dbReference>
<keyword evidence="3" id="KW-1185">Reference proteome</keyword>
<name>A0A068NNC4_FIMGI</name>
<proteinExistence type="predicted"/>
<feature type="domain" description="Xylose isomerase-like TIM barrel" evidence="1">
    <location>
        <begin position="26"/>
        <end position="258"/>
    </location>
</feature>
<dbReference type="SUPFAM" id="SSF51658">
    <property type="entry name" value="Xylose isomerase-like"/>
    <property type="match status" value="1"/>
</dbReference>
<organism evidence="2 3">
    <name type="scientific">Fimbriimonas ginsengisoli Gsoil 348</name>
    <dbReference type="NCBI Taxonomy" id="661478"/>
    <lineage>
        <taxon>Bacteria</taxon>
        <taxon>Bacillati</taxon>
        <taxon>Armatimonadota</taxon>
        <taxon>Fimbriimonadia</taxon>
        <taxon>Fimbriimonadales</taxon>
        <taxon>Fimbriimonadaceae</taxon>
        <taxon>Fimbriimonas</taxon>
    </lineage>
</organism>
<dbReference type="EMBL" id="CP007139">
    <property type="protein sequence ID" value="AIE84907.1"/>
    <property type="molecule type" value="Genomic_DNA"/>
</dbReference>
<dbReference type="STRING" id="661478.OP10G_1539"/>
<keyword evidence="2" id="KW-0413">Isomerase</keyword>